<accession>A0A2P5F9L6</accession>
<comment type="caution">
    <text evidence="1">The sequence shown here is derived from an EMBL/GenBank/DDBJ whole genome shotgun (WGS) entry which is preliminary data.</text>
</comment>
<reference evidence="2" key="1">
    <citation type="submission" date="2016-06" db="EMBL/GenBank/DDBJ databases">
        <title>Parallel loss of symbiosis genes in relatives of nitrogen-fixing non-legume Parasponia.</title>
        <authorList>
            <person name="Van Velzen R."/>
            <person name="Holmer R."/>
            <person name="Bu F."/>
            <person name="Rutten L."/>
            <person name="Van Zeijl A."/>
            <person name="Liu W."/>
            <person name="Santuari L."/>
            <person name="Cao Q."/>
            <person name="Sharma T."/>
            <person name="Shen D."/>
            <person name="Roswanjaya Y."/>
            <person name="Wardhani T."/>
            <person name="Kalhor M.S."/>
            <person name="Jansen J."/>
            <person name="Van den Hoogen J."/>
            <person name="Gungor B."/>
            <person name="Hartog M."/>
            <person name="Hontelez J."/>
            <person name="Verver J."/>
            <person name="Yang W.-C."/>
            <person name="Schijlen E."/>
            <person name="Repin R."/>
            <person name="Schilthuizen M."/>
            <person name="Schranz E."/>
            <person name="Heidstra R."/>
            <person name="Miyata K."/>
            <person name="Fedorova E."/>
            <person name="Kohlen W."/>
            <person name="Bisseling T."/>
            <person name="Smit S."/>
            <person name="Geurts R."/>
        </authorList>
    </citation>
    <scope>NUCLEOTIDE SEQUENCE [LARGE SCALE GENOMIC DNA]</scope>
    <source>
        <strain evidence="2">cv. RG33-2</strain>
    </source>
</reference>
<name>A0A2P5F9L6_TREOI</name>
<evidence type="ECO:0000313" key="1">
    <source>
        <dbReference type="EMBL" id="PON94485.1"/>
    </source>
</evidence>
<sequence length="88" mass="10289">MNLDKISRLCETCRTKKCKFLGKLIGVLEEAKVRDTGIRVMVQIDVNVPLCRVLRVSLEKVMKEVFLILQYERLPNFYFKCGIMGHRL</sequence>
<dbReference type="InParanoid" id="A0A2P5F9L6"/>
<dbReference type="EMBL" id="JXTC01000051">
    <property type="protein sequence ID" value="PON94485.1"/>
    <property type="molecule type" value="Genomic_DNA"/>
</dbReference>
<organism evidence="1 2">
    <name type="scientific">Trema orientale</name>
    <name type="common">Charcoal tree</name>
    <name type="synonym">Celtis orientalis</name>
    <dbReference type="NCBI Taxonomy" id="63057"/>
    <lineage>
        <taxon>Eukaryota</taxon>
        <taxon>Viridiplantae</taxon>
        <taxon>Streptophyta</taxon>
        <taxon>Embryophyta</taxon>
        <taxon>Tracheophyta</taxon>
        <taxon>Spermatophyta</taxon>
        <taxon>Magnoliopsida</taxon>
        <taxon>eudicotyledons</taxon>
        <taxon>Gunneridae</taxon>
        <taxon>Pentapetalae</taxon>
        <taxon>rosids</taxon>
        <taxon>fabids</taxon>
        <taxon>Rosales</taxon>
        <taxon>Cannabaceae</taxon>
        <taxon>Trema</taxon>
    </lineage>
</organism>
<dbReference type="Proteomes" id="UP000237000">
    <property type="component" value="Unassembled WGS sequence"/>
</dbReference>
<gene>
    <name evidence="1" type="ORF">TorRG33x02_097320</name>
</gene>
<protein>
    <submittedName>
        <fullName evidence="1">Zinc knuckle CX2CX4HX4C</fullName>
    </submittedName>
</protein>
<keyword evidence="2" id="KW-1185">Reference proteome</keyword>
<dbReference type="OrthoDB" id="10439010at2759"/>
<evidence type="ECO:0000313" key="2">
    <source>
        <dbReference type="Proteomes" id="UP000237000"/>
    </source>
</evidence>
<dbReference type="AlphaFoldDB" id="A0A2P5F9L6"/>
<proteinExistence type="predicted"/>